<dbReference type="EMBL" id="BDUD01000001">
    <property type="protein sequence ID" value="GBG20553.1"/>
    <property type="molecule type" value="Genomic_DNA"/>
</dbReference>
<dbReference type="RefSeq" id="WP_109010534.1">
    <property type="nucleotide sequence ID" value="NZ_BDUD01000001.1"/>
</dbReference>
<keyword evidence="1" id="KW-0732">Signal</keyword>
<evidence type="ECO:0000313" key="2">
    <source>
        <dbReference type="EMBL" id="GBG20553.1"/>
    </source>
</evidence>
<dbReference type="Proteomes" id="UP000245124">
    <property type="component" value="Unassembled WGS sequence"/>
</dbReference>
<feature type="signal peptide" evidence="1">
    <location>
        <begin position="1"/>
        <end position="29"/>
    </location>
</feature>
<sequence>MKIQSLFLKLLPSLLILNTLALSYSPISANTTQNKAKFQPLSQKQALTINTISAQIFIHDIKNNPINNAQVILIGKNNTYLESLTDNNGIAEFNIKSQQNYTLLVAHPNFAGIIVRNFSPKKDSQKKLEHRGNVGSVIFPDSTGYIKGLKGRLNPILDTLYRTYIYADNIAVNGGQQQPVNFEIGKPLNLEDAEGSTMQITIRFAQGNTFLIEFLKPS</sequence>
<organism evidence="2 3">
    <name type="scientific">Nostoc commune NIES-4072</name>
    <dbReference type="NCBI Taxonomy" id="2005467"/>
    <lineage>
        <taxon>Bacteria</taxon>
        <taxon>Bacillati</taxon>
        <taxon>Cyanobacteriota</taxon>
        <taxon>Cyanophyceae</taxon>
        <taxon>Nostocales</taxon>
        <taxon>Nostocaceae</taxon>
        <taxon>Nostoc</taxon>
    </lineage>
</organism>
<evidence type="ECO:0000313" key="3">
    <source>
        <dbReference type="Proteomes" id="UP000245124"/>
    </source>
</evidence>
<dbReference type="SUPFAM" id="SSF49478">
    <property type="entry name" value="Cna protein B-type domain"/>
    <property type="match status" value="1"/>
</dbReference>
<feature type="chain" id="PRO_5015337965" description="Carboxypeptidase regulatory-like domain-containing protein" evidence="1">
    <location>
        <begin position="30"/>
        <end position="218"/>
    </location>
</feature>
<comment type="caution">
    <text evidence="2">The sequence shown here is derived from an EMBL/GenBank/DDBJ whole genome shotgun (WGS) entry which is preliminary data.</text>
</comment>
<reference evidence="2 3" key="1">
    <citation type="submission" date="2017-06" db="EMBL/GenBank/DDBJ databases">
        <title>Genome sequencing of cyanobaciteial culture collection at National Institute for Environmental Studies (NIES).</title>
        <authorList>
            <person name="Hirose Y."/>
            <person name="Shimura Y."/>
            <person name="Fujisawa T."/>
            <person name="Nakamura Y."/>
            <person name="Kawachi M."/>
        </authorList>
    </citation>
    <scope>NUCLEOTIDE SEQUENCE [LARGE SCALE GENOMIC DNA]</scope>
    <source>
        <strain evidence="2 3">NIES-4072</strain>
    </source>
</reference>
<proteinExistence type="predicted"/>
<evidence type="ECO:0008006" key="4">
    <source>
        <dbReference type="Google" id="ProtNLM"/>
    </source>
</evidence>
<protein>
    <recommendedName>
        <fullName evidence="4">Carboxypeptidase regulatory-like domain-containing protein</fullName>
    </recommendedName>
</protein>
<accession>A0A2R5FWD4</accession>
<keyword evidence="3" id="KW-1185">Reference proteome</keyword>
<evidence type="ECO:0000256" key="1">
    <source>
        <dbReference type="SAM" id="SignalP"/>
    </source>
</evidence>
<gene>
    <name evidence="2" type="ORF">NIES4072_42340</name>
</gene>
<name>A0A2R5FWD4_NOSCO</name>
<dbReference type="OrthoDB" id="583767at2"/>
<dbReference type="AlphaFoldDB" id="A0A2R5FWD4"/>